<dbReference type="GO" id="GO:0016747">
    <property type="term" value="F:acyltransferase activity, transferring groups other than amino-acyl groups"/>
    <property type="evidence" value="ECO:0007669"/>
    <property type="project" value="InterPro"/>
</dbReference>
<keyword evidence="1" id="KW-1133">Transmembrane helix</keyword>
<feature type="transmembrane region" description="Helical" evidence="1">
    <location>
        <begin position="12"/>
        <end position="37"/>
    </location>
</feature>
<dbReference type="GO" id="GO:0016020">
    <property type="term" value="C:membrane"/>
    <property type="evidence" value="ECO:0007669"/>
    <property type="project" value="TreeGrafter"/>
</dbReference>
<name>A0A2S1LCM4_9FLAO</name>
<dbReference type="OrthoDB" id="290051at2"/>
<feature type="transmembrane region" description="Helical" evidence="1">
    <location>
        <begin position="135"/>
        <end position="155"/>
    </location>
</feature>
<dbReference type="AlphaFoldDB" id="A0A2S1LCM4"/>
<evidence type="ECO:0000313" key="4">
    <source>
        <dbReference type="Proteomes" id="UP000244527"/>
    </source>
</evidence>
<feature type="domain" description="Acyltransferase 3" evidence="2">
    <location>
        <begin position="8"/>
        <end position="352"/>
    </location>
</feature>
<dbReference type="Proteomes" id="UP000244527">
    <property type="component" value="Chromosome"/>
</dbReference>
<feature type="transmembrane region" description="Helical" evidence="1">
    <location>
        <begin position="335"/>
        <end position="353"/>
    </location>
</feature>
<dbReference type="KEGG" id="ffa:FFWV33_07895"/>
<feature type="transmembrane region" description="Helical" evidence="1">
    <location>
        <begin position="232"/>
        <end position="248"/>
    </location>
</feature>
<dbReference type="Pfam" id="PF01757">
    <property type="entry name" value="Acyl_transf_3"/>
    <property type="match status" value="1"/>
</dbReference>
<evidence type="ECO:0000313" key="3">
    <source>
        <dbReference type="EMBL" id="AWG21461.1"/>
    </source>
</evidence>
<dbReference type="EMBL" id="CP020918">
    <property type="protein sequence ID" value="AWG21461.1"/>
    <property type="molecule type" value="Genomic_DNA"/>
</dbReference>
<organism evidence="3 4">
    <name type="scientific">Flavobacterium faecale</name>
    <dbReference type="NCBI Taxonomy" id="1355330"/>
    <lineage>
        <taxon>Bacteria</taxon>
        <taxon>Pseudomonadati</taxon>
        <taxon>Bacteroidota</taxon>
        <taxon>Flavobacteriia</taxon>
        <taxon>Flavobacteriales</taxon>
        <taxon>Flavobacteriaceae</taxon>
        <taxon>Flavobacterium</taxon>
    </lineage>
</organism>
<keyword evidence="1" id="KW-0472">Membrane</keyword>
<dbReference type="PANTHER" id="PTHR23028:SF53">
    <property type="entry name" value="ACYL_TRANSF_3 DOMAIN-CONTAINING PROTEIN"/>
    <property type="match status" value="1"/>
</dbReference>
<protein>
    <recommendedName>
        <fullName evidence="2">Acyltransferase 3 domain-containing protein</fullName>
    </recommendedName>
</protein>
<keyword evidence="4" id="KW-1185">Reference proteome</keyword>
<feature type="transmembrane region" description="Helical" evidence="1">
    <location>
        <begin position="263"/>
        <end position="280"/>
    </location>
</feature>
<dbReference type="InterPro" id="IPR002656">
    <property type="entry name" value="Acyl_transf_3_dom"/>
</dbReference>
<dbReference type="InterPro" id="IPR050879">
    <property type="entry name" value="Acyltransferase_3"/>
</dbReference>
<gene>
    <name evidence="3" type="ORF">FFWV33_07895</name>
</gene>
<proteinExistence type="predicted"/>
<keyword evidence="1" id="KW-0812">Transmembrane</keyword>
<feature type="transmembrane region" description="Helical" evidence="1">
    <location>
        <begin position="292"/>
        <end position="315"/>
    </location>
</feature>
<sequence length="393" mass="46176">MSENAKYSWVNALRGYAILLVILIHSAQSFSVFDYILKVSNSGYLGVQLFFILSSFTLFNSYSRRNSEDGKFVKSKFFIRRLFRIAPYYYTAMLIYILYRVLIKNESVNIKNIVANATFINGVYLPAMIGNVPPGGWSIGVEMLFYLFIPLLFRYINSLKEAMFFLVLTLILSFLINEFYFEFTVSVVNSIWENTNTYLFYFWLPNQFPIFALGIVLYFINKEVLFSFKMGQVFLILSLGAFFILPFVEDINQYSFNIIKKEYVYSIVFLFFAIGVYTTKNKYLNNSFIQKIGIVSFSMYLNHFLLLIILGYLYSGSIKFFVEYMHFSELLFRNNIVFLITYVIVVFLSYFVSQFTYEKVELKGINLGKQFISKFVNEKDSLCFSYPIKEEEK</sequence>
<feature type="transmembrane region" description="Helical" evidence="1">
    <location>
        <begin position="82"/>
        <end position="99"/>
    </location>
</feature>
<evidence type="ECO:0000256" key="1">
    <source>
        <dbReference type="SAM" id="Phobius"/>
    </source>
</evidence>
<reference evidence="3 4" key="1">
    <citation type="submission" date="2017-04" db="EMBL/GenBank/DDBJ databases">
        <title>Compelte genome sequence of WV33.</title>
        <authorList>
            <person name="Lee P.C."/>
        </authorList>
    </citation>
    <scope>NUCLEOTIDE SEQUENCE [LARGE SCALE GENOMIC DNA]</scope>
    <source>
        <strain evidence="3 4">WV33</strain>
    </source>
</reference>
<feature type="transmembrane region" description="Helical" evidence="1">
    <location>
        <begin position="162"/>
        <end position="180"/>
    </location>
</feature>
<evidence type="ECO:0000259" key="2">
    <source>
        <dbReference type="Pfam" id="PF01757"/>
    </source>
</evidence>
<dbReference type="PANTHER" id="PTHR23028">
    <property type="entry name" value="ACETYLTRANSFERASE"/>
    <property type="match status" value="1"/>
</dbReference>
<feature type="transmembrane region" description="Helical" evidence="1">
    <location>
        <begin position="43"/>
        <end position="62"/>
    </location>
</feature>
<dbReference type="RefSeq" id="WP_108740399.1">
    <property type="nucleotide sequence ID" value="NZ_CP020918.1"/>
</dbReference>
<accession>A0A2S1LCM4</accession>
<feature type="transmembrane region" description="Helical" evidence="1">
    <location>
        <begin position="200"/>
        <end position="220"/>
    </location>
</feature>
<dbReference type="GO" id="GO:0000271">
    <property type="term" value="P:polysaccharide biosynthetic process"/>
    <property type="evidence" value="ECO:0007669"/>
    <property type="project" value="TreeGrafter"/>
</dbReference>